<reference evidence="2 3" key="1">
    <citation type="submission" date="2022-02" db="EMBL/GenBank/DDBJ databases">
        <title>Genome sequence data of Kingella unionensis sp. nov. strain CICC 24913 (CCUG 75125).</title>
        <authorList>
            <person name="Xiao M."/>
        </authorList>
    </citation>
    <scope>NUCLEOTIDE SEQUENCE [LARGE SCALE GENOMIC DNA]</scope>
    <source>
        <strain evidence="2 3">CICC 24913</strain>
    </source>
</reference>
<proteinExistence type="predicted"/>
<dbReference type="InterPro" id="IPR004045">
    <property type="entry name" value="Glutathione_S-Trfase_N"/>
</dbReference>
<accession>A0ABS9NPF0</accession>
<dbReference type="SUPFAM" id="SSF52833">
    <property type="entry name" value="Thioredoxin-like"/>
    <property type="match status" value="1"/>
</dbReference>
<dbReference type="Gene3D" id="3.40.30.10">
    <property type="entry name" value="Glutaredoxin"/>
    <property type="match status" value="1"/>
</dbReference>
<name>A0ABS9NPF0_9NEIS</name>
<dbReference type="RefSeq" id="WP_238748170.1">
    <property type="nucleotide sequence ID" value="NZ_JAKOOW010000033.1"/>
</dbReference>
<dbReference type="Proteomes" id="UP001298424">
    <property type="component" value="Unassembled WGS sequence"/>
</dbReference>
<dbReference type="InterPro" id="IPR036249">
    <property type="entry name" value="Thioredoxin-like_sf"/>
</dbReference>
<dbReference type="Pfam" id="PF13409">
    <property type="entry name" value="GST_N_2"/>
    <property type="match status" value="1"/>
</dbReference>
<keyword evidence="3" id="KW-1185">Reference proteome</keyword>
<sequence>MKLYTSITSPYSRAIMLTALSQGMDGLALAYADPWATPPELTAVNPLSQVPALLADDGTVICGTAFVADYLFSHPLHDAQQAALAGYAQALLDQVVKAYSLAKFLPDGMAEHPHIPRAREAVVRGLQQAPALDPRSNEFAHHLLGMAFSYAELRHPTLFDQLGDANRAAFSEYRQRADVQAVGIEALERKPATIAAIRATIAA</sequence>
<evidence type="ECO:0000313" key="3">
    <source>
        <dbReference type="Proteomes" id="UP001298424"/>
    </source>
</evidence>
<evidence type="ECO:0000313" key="2">
    <source>
        <dbReference type="EMBL" id="MCG6504653.1"/>
    </source>
</evidence>
<evidence type="ECO:0000259" key="1">
    <source>
        <dbReference type="Pfam" id="PF13409"/>
    </source>
</evidence>
<dbReference type="Gene3D" id="1.20.1050.10">
    <property type="match status" value="1"/>
</dbReference>
<feature type="domain" description="GST N-terminal" evidence="1">
    <location>
        <begin position="8"/>
        <end position="71"/>
    </location>
</feature>
<gene>
    <name evidence="2" type="ORF">MB824_09105</name>
</gene>
<comment type="caution">
    <text evidence="2">The sequence shown here is derived from an EMBL/GenBank/DDBJ whole genome shotgun (WGS) entry which is preliminary data.</text>
</comment>
<organism evidence="2 3">
    <name type="scientific">Kingella pumchi</name>
    <dbReference type="NCBI Taxonomy" id="2779506"/>
    <lineage>
        <taxon>Bacteria</taxon>
        <taxon>Pseudomonadati</taxon>
        <taxon>Pseudomonadota</taxon>
        <taxon>Betaproteobacteria</taxon>
        <taxon>Neisseriales</taxon>
        <taxon>Neisseriaceae</taxon>
        <taxon>Kingella</taxon>
    </lineage>
</organism>
<dbReference type="EMBL" id="JAKOOW010000033">
    <property type="protein sequence ID" value="MCG6504653.1"/>
    <property type="molecule type" value="Genomic_DNA"/>
</dbReference>
<protein>
    <submittedName>
        <fullName evidence="2">Glutathione S-transferase</fullName>
    </submittedName>
</protein>